<gene>
    <name evidence="1" type="ORF">BJ878DRAFT_9350</name>
</gene>
<dbReference type="AlphaFoldDB" id="A0A9P8CFW6"/>
<dbReference type="EMBL" id="MU253839">
    <property type="protein sequence ID" value="KAG9245594.1"/>
    <property type="molecule type" value="Genomic_DNA"/>
</dbReference>
<protein>
    <submittedName>
        <fullName evidence="1">Uncharacterized protein</fullName>
    </submittedName>
</protein>
<accession>A0A9P8CFW6</accession>
<sequence length="155" mass="17282">MWAQWSVCQCRKTSTTTLVASASVTCTEYMMALCRCFTLKRRSDDGAEVGRSQRGCSSDIGCLSLCYSHSQQFCTCSFYSFCLPVVYYYDHCGCLKEKVHAASSFFSLSFVVIGLDSTPTYLKASSVASDHLFFSHIDSLWKAQFSSNLPILSKL</sequence>
<evidence type="ECO:0000313" key="2">
    <source>
        <dbReference type="Proteomes" id="UP000887226"/>
    </source>
</evidence>
<keyword evidence="2" id="KW-1185">Reference proteome</keyword>
<name>A0A9P8CFW6_9HELO</name>
<evidence type="ECO:0000313" key="1">
    <source>
        <dbReference type="EMBL" id="KAG9245594.1"/>
    </source>
</evidence>
<reference evidence="1" key="1">
    <citation type="journal article" date="2021" name="IMA Fungus">
        <title>Genomic characterization of three marine fungi, including Emericellopsis atlantica sp. nov. with signatures of a generalist lifestyle and marine biomass degradation.</title>
        <authorList>
            <person name="Hagestad O.C."/>
            <person name="Hou L."/>
            <person name="Andersen J.H."/>
            <person name="Hansen E.H."/>
            <person name="Altermark B."/>
            <person name="Li C."/>
            <person name="Kuhnert E."/>
            <person name="Cox R.J."/>
            <person name="Crous P.W."/>
            <person name="Spatafora J.W."/>
            <person name="Lail K."/>
            <person name="Amirebrahimi M."/>
            <person name="Lipzen A."/>
            <person name="Pangilinan J."/>
            <person name="Andreopoulos W."/>
            <person name="Hayes R.D."/>
            <person name="Ng V."/>
            <person name="Grigoriev I.V."/>
            <person name="Jackson S.A."/>
            <person name="Sutton T.D.S."/>
            <person name="Dobson A.D.W."/>
            <person name="Rama T."/>
        </authorList>
    </citation>
    <scope>NUCLEOTIDE SEQUENCE</scope>
    <source>
        <strain evidence="1">TRa3180A</strain>
    </source>
</reference>
<proteinExistence type="predicted"/>
<organism evidence="1 2">
    <name type="scientific">Calycina marina</name>
    <dbReference type="NCBI Taxonomy" id="1763456"/>
    <lineage>
        <taxon>Eukaryota</taxon>
        <taxon>Fungi</taxon>
        <taxon>Dikarya</taxon>
        <taxon>Ascomycota</taxon>
        <taxon>Pezizomycotina</taxon>
        <taxon>Leotiomycetes</taxon>
        <taxon>Helotiales</taxon>
        <taxon>Pezizellaceae</taxon>
        <taxon>Calycina</taxon>
    </lineage>
</organism>
<dbReference type="Proteomes" id="UP000887226">
    <property type="component" value="Unassembled WGS sequence"/>
</dbReference>
<comment type="caution">
    <text evidence="1">The sequence shown here is derived from an EMBL/GenBank/DDBJ whole genome shotgun (WGS) entry which is preliminary data.</text>
</comment>